<dbReference type="EMBL" id="JAPEVI010000003">
    <property type="protein sequence ID" value="MCX2724214.1"/>
    <property type="molecule type" value="Genomic_DNA"/>
</dbReference>
<proteinExistence type="predicted"/>
<sequence>MAIDPNDFWRENHDNNPPLTDTMIAAAEQRLGVRLPAAYLALLRIQNGGYTKRFECPMAMPTSWASDCIPLFELSGIGSPDEPTAIHNIYNRDYMTREWGLPESQILLSGEGHWWITLDYRSSPDPSVTWIDVEVRQDVVAAKTFADFLERLRPERNAAP</sequence>
<organism evidence="2 3">
    <name type="scientific">Roseibium salinum</name>
    <dbReference type="NCBI Taxonomy" id="1604349"/>
    <lineage>
        <taxon>Bacteria</taxon>
        <taxon>Pseudomonadati</taxon>
        <taxon>Pseudomonadota</taxon>
        <taxon>Alphaproteobacteria</taxon>
        <taxon>Hyphomicrobiales</taxon>
        <taxon>Stappiaceae</taxon>
        <taxon>Roseibium</taxon>
    </lineage>
</organism>
<evidence type="ECO:0000313" key="2">
    <source>
        <dbReference type="EMBL" id="MCX2724214.1"/>
    </source>
</evidence>
<evidence type="ECO:0000313" key="3">
    <source>
        <dbReference type="Proteomes" id="UP001300261"/>
    </source>
</evidence>
<comment type="caution">
    <text evidence="2">The sequence shown here is derived from an EMBL/GenBank/DDBJ whole genome shotgun (WGS) entry which is preliminary data.</text>
</comment>
<dbReference type="RefSeq" id="WP_265964054.1">
    <property type="nucleotide sequence ID" value="NZ_JAPEVI010000003.1"/>
</dbReference>
<dbReference type="SMART" id="SM00860">
    <property type="entry name" value="SMI1_KNR4"/>
    <property type="match status" value="1"/>
</dbReference>
<dbReference type="InterPro" id="IPR018958">
    <property type="entry name" value="Knr4/Smi1-like_dom"/>
</dbReference>
<feature type="domain" description="Knr4/Smi1-like" evidence="1">
    <location>
        <begin position="18"/>
        <end position="151"/>
    </location>
</feature>
<keyword evidence="3" id="KW-1185">Reference proteome</keyword>
<gene>
    <name evidence="2" type="ORF">ON753_17845</name>
</gene>
<reference evidence="2 3" key="1">
    <citation type="journal article" date="2016" name="Int. J. Syst. Evol. Microbiol.">
        <title>Labrenzia salina sp. nov., isolated from the rhizosphere of the halophyte Arthrocnemum macrostachyum.</title>
        <authorList>
            <person name="Camacho M."/>
            <person name="Redondo-Gomez S."/>
            <person name="Rodriguez-Llorente I."/>
            <person name="Rohde M."/>
            <person name="Sproer C."/>
            <person name="Schumann P."/>
            <person name="Klenk H.P."/>
            <person name="Montero-Calasanz M.D.C."/>
        </authorList>
    </citation>
    <scope>NUCLEOTIDE SEQUENCE [LARGE SCALE GENOMIC DNA]</scope>
    <source>
        <strain evidence="2 3">DSM 29163</strain>
    </source>
</reference>
<evidence type="ECO:0000259" key="1">
    <source>
        <dbReference type="SMART" id="SM00860"/>
    </source>
</evidence>
<dbReference type="Pfam" id="PF09346">
    <property type="entry name" value="SMI1_KNR4"/>
    <property type="match status" value="1"/>
</dbReference>
<accession>A0ABT3R4Y9</accession>
<dbReference type="InterPro" id="IPR037883">
    <property type="entry name" value="Knr4/Smi1-like_sf"/>
</dbReference>
<dbReference type="Gene3D" id="3.40.1580.10">
    <property type="entry name" value="SMI1/KNR4-like"/>
    <property type="match status" value="1"/>
</dbReference>
<name>A0ABT3R4Y9_9HYPH</name>
<protein>
    <submittedName>
        <fullName evidence="2">SMI1/KNR4 family protein</fullName>
    </submittedName>
</protein>
<dbReference type="Proteomes" id="UP001300261">
    <property type="component" value="Unassembled WGS sequence"/>
</dbReference>
<dbReference type="SUPFAM" id="SSF160631">
    <property type="entry name" value="SMI1/KNR4-like"/>
    <property type="match status" value="1"/>
</dbReference>